<feature type="transmembrane region" description="Helical" evidence="1">
    <location>
        <begin position="53"/>
        <end position="71"/>
    </location>
</feature>
<dbReference type="Pfam" id="PF11911">
    <property type="entry name" value="DUF3429"/>
    <property type="match status" value="1"/>
</dbReference>
<protein>
    <submittedName>
        <fullName evidence="2">DUF3429 domain-containing protein</fullName>
    </submittedName>
</protein>
<evidence type="ECO:0000313" key="3">
    <source>
        <dbReference type="Proteomes" id="UP001209701"/>
    </source>
</evidence>
<proteinExistence type="predicted"/>
<comment type="caution">
    <text evidence="2">The sequence shown here is derived from an EMBL/GenBank/DDBJ whole genome shotgun (WGS) entry which is preliminary data.</text>
</comment>
<reference evidence="2 3" key="1">
    <citation type="submission" date="2021-11" db="EMBL/GenBank/DDBJ databases">
        <authorList>
            <person name="Liang Q."/>
            <person name="Mou H."/>
            <person name="Liu Z."/>
        </authorList>
    </citation>
    <scope>NUCLEOTIDE SEQUENCE [LARGE SCALE GENOMIC DNA]</scope>
    <source>
        <strain evidence="2 3">CHU3</strain>
    </source>
</reference>
<evidence type="ECO:0000256" key="1">
    <source>
        <dbReference type="SAM" id="Phobius"/>
    </source>
</evidence>
<accession>A0ABT2YDZ9</accession>
<keyword evidence="3" id="KW-1185">Reference proteome</keyword>
<dbReference type="Proteomes" id="UP001209701">
    <property type="component" value="Unassembled WGS sequence"/>
</dbReference>
<dbReference type="PANTHER" id="PTHR15887">
    <property type="entry name" value="TRANSMEMBRANE PROTEIN 69"/>
    <property type="match status" value="1"/>
</dbReference>
<keyword evidence="1" id="KW-0472">Membrane</keyword>
<organism evidence="2 3">
    <name type="scientific">Roseateles oligotrophus</name>
    <dbReference type="NCBI Taxonomy" id="1769250"/>
    <lineage>
        <taxon>Bacteria</taxon>
        <taxon>Pseudomonadati</taxon>
        <taxon>Pseudomonadota</taxon>
        <taxon>Betaproteobacteria</taxon>
        <taxon>Burkholderiales</taxon>
        <taxon>Sphaerotilaceae</taxon>
        <taxon>Roseateles</taxon>
    </lineage>
</organism>
<sequence length="153" mass="16096">MPVAANTLAPLPLNPMAVKLAYLGLVPFALGAALVWLLGGYSPEAYFHVTQAMSAFAAVTISFLGGIHWGLAFRQSAPQAQPFVWGVVPSLVAIVAVLMPPSSGFVLHGVMLVLCYLVDRRHYPALGAAAWLTLRFRLSSVAALCCFLAAAGS</sequence>
<feature type="transmembrane region" description="Helical" evidence="1">
    <location>
        <begin position="20"/>
        <end position="41"/>
    </location>
</feature>
<dbReference type="EMBL" id="JAJIRN010000004">
    <property type="protein sequence ID" value="MCV2368280.1"/>
    <property type="molecule type" value="Genomic_DNA"/>
</dbReference>
<dbReference type="InterPro" id="IPR021836">
    <property type="entry name" value="DUF3429"/>
</dbReference>
<dbReference type="RefSeq" id="WP_263570888.1">
    <property type="nucleotide sequence ID" value="NZ_JAJIRN010000004.1"/>
</dbReference>
<dbReference type="PANTHER" id="PTHR15887:SF1">
    <property type="entry name" value="TRANSMEMBRANE PROTEIN 69"/>
    <property type="match status" value="1"/>
</dbReference>
<evidence type="ECO:0000313" key="2">
    <source>
        <dbReference type="EMBL" id="MCV2368280.1"/>
    </source>
</evidence>
<keyword evidence="1" id="KW-0812">Transmembrane</keyword>
<keyword evidence="1" id="KW-1133">Transmembrane helix</keyword>
<gene>
    <name evidence="2" type="ORF">LNV07_09255</name>
</gene>
<feature type="transmembrane region" description="Helical" evidence="1">
    <location>
        <begin position="91"/>
        <end position="117"/>
    </location>
</feature>
<name>A0ABT2YDZ9_9BURK</name>